<evidence type="ECO:0000256" key="2">
    <source>
        <dbReference type="RuleBase" id="RU004429"/>
    </source>
</evidence>
<keyword evidence="2" id="KW-1003">Cell membrane</keyword>
<keyword evidence="2" id="KW-0472">Membrane</keyword>
<evidence type="ECO:0000313" key="4">
    <source>
        <dbReference type="Proteomes" id="UP000682802"/>
    </source>
</evidence>
<dbReference type="PANTHER" id="PTHR33269:SF17">
    <property type="entry name" value="NADH-UBIQUINONE OXIDOREDUCTASE CHAIN 6"/>
    <property type="match status" value="1"/>
</dbReference>
<dbReference type="Proteomes" id="UP000682802">
    <property type="component" value="Chromosome 1"/>
</dbReference>
<feature type="transmembrane region" description="Helical" evidence="2">
    <location>
        <begin position="6"/>
        <end position="23"/>
    </location>
</feature>
<gene>
    <name evidence="3" type="ORF">KM029_03225</name>
</gene>
<protein>
    <recommendedName>
        <fullName evidence="2">NADH-quinone oxidoreductase subunit J</fullName>
        <ecNumber evidence="2">7.1.1.-</ecNumber>
    </recommendedName>
</protein>
<reference evidence="3 4" key="1">
    <citation type="submission" date="2021-05" db="EMBL/GenBank/DDBJ databases">
        <title>Comparative genomic studies on the polysaccharide-degrading batcterial strains of the Flammeovirga genus.</title>
        <authorList>
            <person name="Zewei F."/>
            <person name="Zheng Z."/>
            <person name="Yu L."/>
            <person name="Ruyue G."/>
            <person name="Yanhong M."/>
            <person name="Yuanyuan C."/>
            <person name="Jingyan G."/>
            <person name="Wenjun H."/>
        </authorList>
    </citation>
    <scope>NUCLEOTIDE SEQUENCE [LARGE SCALE GENOMIC DNA]</scope>
    <source>
        <strain evidence="3 4">YS10</strain>
    </source>
</reference>
<feature type="transmembrane region" description="Helical" evidence="2">
    <location>
        <begin position="30"/>
        <end position="47"/>
    </location>
</feature>
<keyword evidence="2" id="KW-0520">NAD</keyword>
<keyword evidence="4" id="KW-1185">Reference proteome</keyword>
<keyword evidence="2" id="KW-0874">Quinone</keyword>
<dbReference type="Pfam" id="PF00499">
    <property type="entry name" value="Oxidored_q3"/>
    <property type="match status" value="1"/>
</dbReference>
<comment type="similarity">
    <text evidence="1 2">Belongs to the complex I subunit 6 family.</text>
</comment>
<feature type="transmembrane region" description="Helical" evidence="2">
    <location>
        <begin position="137"/>
        <end position="160"/>
    </location>
</feature>
<evidence type="ECO:0000256" key="1">
    <source>
        <dbReference type="ARBA" id="ARBA00005698"/>
    </source>
</evidence>
<accession>A0ABX8GWI6</accession>
<dbReference type="Gene3D" id="1.20.120.1200">
    <property type="entry name" value="NADH-ubiquinone/plastoquinone oxidoreductase chain 6, subunit NuoJ"/>
    <property type="match status" value="1"/>
</dbReference>
<dbReference type="InterPro" id="IPR001457">
    <property type="entry name" value="NADH_UbQ/plastoQ_OxRdtase_su6"/>
</dbReference>
<dbReference type="EC" id="7.1.1.-" evidence="2"/>
<dbReference type="RefSeq" id="WP_144075344.1">
    <property type="nucleotide sequence ID" value="NZ_CP076128.1"/>
</dbReference>
<organism evidence="3 4">
    <name type="scientific">Flammeovirga kamogawensis</name>
    <dbReference type="NCBI Taxonomy" id="373891"/>
    <lineage>
        <taxon>Bacteria</taxon>
        <taxon>Pseudomonadati</taxon>
        <taxon>Bacteroidota</taxon>
        <taxon>Cytophagia</taxon>
        <taxon>Cytophagales</taxon>
        <taxon>Flammeovirgaceae</taxon>
        <taxon>Flammeovirga</taxon>
    </lineage>
</organism>
<dbReference type="GO" id="GO:0016491">
    <property type="term" value="F:oxidoreductase activity"/>
    <property type="evidence" value="ECO:0007669"/>
    <property type="project" value="UniProtKB-KW"/>
</dbReference>
<keyword evidence="2" id="KW-0812">Transmembrane</keyword>
<proteinExistence type="inferred from homology"/>
<dbReference type="EMBL" id="CP076128">
    <property type="protein sequence ID" value="QWG07960.1"/>
    <property type="molecule type" value="Genomic_DNA"/>
</dbReference>
<dbReference type="PANTHER" id="PTHR33269">
    <property type="entry name" value="NADH-UBIQUINONE OXIDOREDUCTASE CHAIN 6"/>
    <property type="match status" value="1"/>
</dbReference>
<keyword evidence="3" id="KW-0560">Oxidoreductase</keyword>
<comment type="function">
    <text evidence="2">NDH-1 shuttles electrons from NADH, via FMN and iron-sulfur (Fe-S) centers, to quinones in the respiratory chain. Couples the redox reaction to proton translocation (for every two electrons transferred, four hydrogen ions are translocated across the cytoplasmic membrane), and thus conserves the redox energy in a proton gradient.</text>
</comment>
<feature type="transmembrane region" description="Helical" evidence="2">
    <location>
        <begin position="53"/>
        <end position="74"/>
    </location>
</feature>
<comment type="catalytic activity">
    <reaction evidence="2">
        <text>a quinone + NADH + 5 H(+)(in) = a quinol + NAD(+) + 4 H(+)(out)</text>
        <dbReference type="Rhea" id="RHEA:57888"/>
        <dbReference type="ChEBI" id="CHEBI:15378"/>
        <dbReference type="ChEBI" id="CHEBI:24646"/>
        <dbReference type="ChEBI" id="CHEBI:57540"/>
        <dbReference type="ChEBI" id="CHEBI:57945"/>
        <dbReference type="ChEBI" id="CHEBI:132124"/>
    </reaction>
</comment>
<dbReference type="InterPro" id="IPR042106">
    <property type="entry name" value="Nuo/plastoQ_OxRdtase_6_NuoJ"/>
</dbReference>
<keyword evidence="2" id="KW-1133">Transmembrane helix</keyword>
<comment type="subcellular location">
    <subcellularLocation>
        <location evidence="2">Cell membrane</location>
        <topology evidence="2">Multi-pass membrane protein</topology>
    </subcellularLocation>
</comment>
<feature type="transmembrane region" description="Helical" evidence="2">
    <location>
        <begin position="86"/>
        <end position="108"/>
    </location>
</feature>
<name>A0ABX8GWI6_9BACT</name>
<evidence type="ECO:0000313" key="3">
    <source>
        <dbReference type="EMBL" id="QWG07960.1"/>
    </source>
</evidence>
<sequence>MIEIVFYFLMLVIFISSVALFSSKNVIHNAAYLLFTLLSVAGLFVLSGSDFLAITQVMIYIGGVLVLLLFGVMYTKNTEKQGVQLGSARILTGVVLGLTSFSILAFGIMNEDLDQNYEIKAQGVTEVLGVHFMTNQILAFELTAVLLLVVLIGAVFVAGLKKTTEKH</sequence>